<evidence type="ECO:0000313" key="3">
    <source>
        <dbReference type="EMBL" id="KAK2578454.1"/>
    </source>
</evidence>
<evidence type="ECO:0000256" key="1">
    <source>
        <dbReference type="SAM" id="MobiDB-lite"/>
    </source>
</evidence>
<name>A0AAD9REZ6_9HYME</name>
<feature type="region of interest" description="Disordered" evidence="1">
    <location>
        <begin position="115"/>
        <end position="140"/>
    </location>
</feature>
<feature type="domain" description="MADF" evidence="2">
    <location>
        <begin position="11"/>
        <end position="109"/>
    </location>
</feature>
<dbReference type="PANTHER" id="PTHR21505">
    <property type="entry name" value="MADF DOMAIN-CONTAINING PROTEIN-RELATED"/>
    <property type="match status" value="1"/>
</dbReference>
<dbReference type="SMART" id="SM00595">
    <property type="entry name" value="MADF"/>
    <property type="match status" value="1"/>
</dbReference>
<protein>
    <recommendedName>
        <fullName evidence="2">MADF domain-containing protein</fullName>
    </recommendedName>
</protein>
<dbReference type="EMBL" id="JAIFRP010000282">
    <property type="protein sequence ID" value="KAK2578454.1"/>
    <property type="molecule type" value="Genomic_DNA"/>
</dbReference>
<dbReference type="PANTHER" id="PTHR21505:SF8">
    <property type="entry name" value="DPT-YFP REPRESSOR BY OVEREXPRESSION, ISOFORM D-RELATED"/>
    <property type="match status" value="1"/>
</dbReference>
<proteinExistence type="predicted"/>
<dbReference type="Proteomes" id="UP001258017">
    <property type="component" value="Unassembled WGS sequence"/>
</dbReference>
<organism evidence="3 4">
    <name type="scientific">Odynerus spinipes</name>
    <dbReference type="NCBI Taxonomy" id="1348599"/>
    <lineage>
        <taxon>Eukaryota</taxon>
        <taxon>Metazoa</taxon>
        <taxon>Ecdysozoa</taxon>
        <taxon>Arthropoda</taxon>
        <taxon>Hexapoda</taxon>
        <taxon>Insecta</taxon>
        <taxon>Pterygota</taxon>
        <taxon>Neoptera</taxon>
        <taxon>Endopterygota</taxon>
        <taxon>Hymenoptera</taxon>
        <taxon>Apocrita</taxon>
        <taxon>Aculeata</taxon>
        <taxon>Vespoidea</taxon>
        <taxon>Vespidae</taxon>
        <taxon>Eumeninae</taxon>
        <taxon>Odynerus</taxon>
    </lineage>
</organism>
<dbReference type="InterPro" id="IPR006578">
    <property type="entry name" value="MADF-dom"/>
</dbReference>
<gene>
    <name evidence="3" type="ORF">KPH14_012018</name>
</gene>
<dbReference type="Pfam" id="PF10545">
    <property type="entry name" value="MADF_DNA_bdg"/>
    <property type="match status" value="1"/>
</dbReference>
<evidence type="ECO:0000313" key="4">
    <source>
        <dbReference type="Proteomes" id="UP001258017"/>
    </source>
</evidence>
<reference evidence="3" key="2">
    <citation type="journal article" date="2023" name="Commun. Biol.">
        <title>Intrasexual cuticular hydrocarbon dimorphism in a wasp sheds light on hydrocarbon biosynthesis genes in Hymenoptera.</title>
        <authorList>
            <person name="Moris V.C."/>
            <person name="Podsiadlowski L."/>
            <person name="Martin S."/>
            <person name="Oeyen J.P."/>
            <person name="Donath A."/>
            <person name="Petersen M."/>
            <person name="Wilbrandt J."/>
            <person name="Misof B."/>
            <person name="Liedtke D."/>
            <person name="Thamm M."/>
            <person name="Scheiner R."/>
            <person name="Schmitt T."/>
            <person name="Niehuis O."/>
        </authorList>
    </citation>
    <scope>NUCLEOTIDE SEQUENCE</scope>
    <source>
        <strain evidence="3">GBR_01_08_01A</strain>
    </source>
</reference>
<evidence type="ECO:0000259" key="2">
    <source>
        <dbReference type="PROSITE" id="PS51029"/>
    </source>
</evidence>
<sequence>MAIPNNEKWQSFFQVYQSLLELWQVKSDVYKNKSKKNKAWETLLLEYKEIDPEDTVEKLKAKLNSIRTNYRQELKKVNDSVRSGAGEDDVYVPSIWYISCLDFLKDQEVPSTGVDSIDCENSETPTIPAQPKRSKTNTLDSKDKFLQKAVTHLEHSQKQKDDAATFF</sequence>
<comment type="caution">
    <text evidence="3">The sequence shown here is derived from an EMBL/GenBank/DDBJ whole genome shotgun (WGS) entry which is preliminary data.</text>
</comment>
<reference evidence="3" key="1">
    <citation type="submission" date="2021-08" db="EMBL/GenBank/DDBJ databases">
        <authorList>
            <person name="Misof B."/>
            <person name="Oliver O."/>
            <person name="Podsiadlowski L."/>
            <person name="Donath A."/>
            <person name="Peters R."/>
            <person name="Mayer C."/>
            <person name="Rust J."/>
            <person name="Gunkel S."/>
            <person name="Lesny P."/>
            <person name="Martin S."/>
            <person name="Oeyen J.P."/>
            <person name="Petersen M."/>
            <person name="Panagiotis P."/>
            <person name="Wilbrandt J."/>
            <person name="Tanja T."/>
        </authorList>
    </citation>
    <scope>NUCLEOTIDE SEQUENCE</scope>
    <source>
        <strain evidence="3">GBR_01_08_01A</strain>
        <tissue evidence="3">Thorax + abdomen</tissue>
    </source>
</reference>
<dbReference type="PROSITE" id="PS51029">
    <property type="entry name" value="MADF"/>
    <property type="match status" value="1"/>
</dbReference>
<dbReference type="AlphaFoldDB" id="A0AAD9REZ6"/>
<keyword evidence="4" id="KW-1185">Reference proteome</keyword>
<accession>A0AAD9REZ6</accession>